<protein>
    <recommendedName>
        <fullName evidence="1">YqaJ viral recombinase domain-containing protein</fullName>
    </recommendedName>
</protein>
<dbReference type="InterPro" id="IPR011335">
    <property type="entry name" value="Restrct_endonuc-II-like"/>
</dbReference>
<sequence length="468" mass="55375">MYYNLNFDYEDLEEMDGSSLIKSNNENYDDDYNENVLNDIIEVILSLIYDYVKENPSLLSCYDIDEIIIDEIYEMVDIILEDIKYDNYVLFLDYEKYIEEHELIDFSFDLYNSMFSVKHSHIDNELESESNKNNFVIEVDFKMDSNFVNKMEAHIDYLRSKPQPEQRTNNWYKFRHNLLTASNAHKAFGTQSAQNSLICEKCQPLKQIDPENPEIVKSVNINSPLHHGQKYEPLSVMLYEAKYNTTVEDFGCIQHDNYNFIGASPDGINIKQNSPLFGRMLEIKNVVSRVINGIPKKEYWIQMQLQMEVCDLDYCDFLETKFVEYESENDYKLDNINTKGVILYFSNGTPVPHYLYQPLGLNEEESEKWIEEHIENVEENMTWIKTIYWKLDTYSCILVERNRSWFDNNIVQLGNIWNIILNERVEGHAHRLPQKKATKKDAELEIELEIQKETQKQTSIEGFCLLKK</sequence>
<evidence type="ECO:0000259" key="1">
    <source>
        <dbReference type="Pfam" id="PF09588"/>
    </source>
</evidence>
<dbReference type="InterPro" id="IPR051703">
    <property type="entry name" value="NF-kappa-B_Signaling_Reg"/>
</dbReference>
<dbReference type="PANTHER" id="PTHR46609">
    <property type="entry name" value="EXONUCLEASE, PHAGE-TYPE/RECB, C-TERMINAL DOMAIN-CONTAINING PROTEIN"/>
    <property type="match status" value="1"/>
</dbReference>
<organism evidence="2">
    <name type="scientific">viral metagenome</name>
    <dbReference type="NCBI Taxonomy" id="1070528"/>
    <lineage>
        <taxon>unclassified sequences</taxon>
        <taxon>metagenomes</taxon>
        <taxon>organismal metagenomes</taxon>
    </lineage>
</organism>
<dbReference type="Pfam" id="PF09588">
    <property type="entry name" value="YqaJ"/>
    <property type="match status" value="1"/>
</dbReference>
<accession>A0A6C0IMK2</accession>
<dbReference type="InterPro" id="IPR019080">
    <property type="entry name" value="YqaJ_viral_recombinase"/>
</dbReference>
<dbReference type="InterPro" id="IPR011604">
    <property type="entry name" value="PDDEXK-like_dom_sf"/>
</dbReference>
<feature type="domain" description="YqaJ viral recombinase" evidence="1">
    <location>
        <begin position="171"/>
        <end position="311"/>
    </location>
</feature>
<proteinExistence type="predicted"/>
<dbReference type="NCBIfam" id="TIGR03033">
    <property type="entry name" value="phage_rel_nuc"/>
    <property type="match status" value="1"/>
</dbReference>
<dbReference type="CDD" id="cd22343">
    <property type="entry name" value="PDDEXK_lambda_exonuclease-like"/>
    <property type="match status" value="1"/>
</dbReference>
<dbReference type="EMBL" id="MN740210">
    <property type="protein sequence ID" value="QHT93820.1"/>
    <property type="molecule type" value="Genomic_DNA"/>
</dbReference>
<name>A0A6C0IMK2_9ZZZZ</name>
<evidence type="ECO:0000313" key="2">
    <source>
        <dbReference type="EMBL" id="QHT93820.1"/>
    </source>
</evidence>
<dbReference type="SUPFAM" id="SSF52980">
    <property type="entry name" value="Restriction endonuclease-like"/>
    <property type="match status" value="1"/>
</dbReference>
<reference evidence="2" key="1">
    <citation type="journal article" date="2020" name="Nature">
        <title>Giant virus diversity and host interactions through global metagenomics.</title>
        <authorList>
            <person name="Schulz F."/>
            <person name="Roux S."/>
            <person name="Paez-Espino D."/>
            <person name="Jungbluth S."/>
            <person name="Walsh D.A."/>
            <person name="Denef V.J."/>
            <person name="McMahon K.D."/>
            <person name="Konstantinidis K.T."/>
            <person name="Eloe-Fadrosh E.A."/>
            <person name="Kyrpides N.C."/>
            <person name="Woyke T."/>
        </authorList>
    </citation>
    <scope>NUCLEOTIDE SEQUENCE</scope>
    <source>
        <strain evidence="2">GVMAG-M-3300024258-14</strain>
    </source>
</reference>
<dbReference type="InterPro" id="IPR017482">
    <property type="entry name" value="Lambda-type_endonuclease"/>
</dbReference>
<dbReference type="Gene3D" id="3.90.320.10">
    <property type="match status" value="1"/>
</dbReference>
<dbReference type="PANTHER" id="PTHR46609:SF6">
    <property type="entry name" value="EXONUCLEASE, PHAGE-TYPE_RECB, C-TERMINAL DOMAIN-CONTAINING PROTEIN-RELATED"/>
    <property type="match status" value="1"/>
</dbReference>
<dbReference type="AlphaFoldDB" id="A0A6C0IMK2"/>